<dbReference type="GeneID" id="101859266"/>
<evidence type="ECO:0000313" key="3">
    <source>
        <dbReference type="RefSeq" id="XP_005107479.1"/>
    </source>
</evidence>
<accession>A0ABM1W080</accession>
<evidence type="ECO:0000313" key="4">
    <source>
        <dbReference type="RefSeq" id="XP_035828073.1"/>
    </source>
</evidence>
<evidence type="ECO:0000256" key="1">
    <source>
        <dbReference type="SAM" id="SignalP"/>
    </source>
</evidence>
<keyword evidence="2" id="KW-1185">Reference proteome</keyword>
<proteinExistence type="predicted"/>
<reference evidence="3 4" key="1">
    <citation type="submission" date="2025-05" db="UniProtKB">
        <authorList>
            <consortium name="RefSeq"/>
        </authorList>
    </citation>
    <scope>IDENTIFICATION</scope>
</reference>
<sequence>MTKQSMKVRETSLHLMMIMLAAFPGLCWGNQMDPHVYPDQGPFFEGWYMRIIDAGNERSFGWLFGRVLPTKSASSVPCEDESLKLLFTSERCKEVRDNVKNNFMNGSLPLVYSSLLINSGPKSKLQAVTGFFEPEDYVITKKGKPVEENPDDATPPSFEAKIGDNVTFVVKPSGTTFSLTVGNIVLRGSTSSPVPWGPNGEGPEGWLEYLPLPIHWFVYSLRSNVVHYEYINKLTGQTLSGPDHNGVPVVAHMEKDWGKSFPKAWIWSEGVDPWTNVSFAISSGIVTELGVDLKAQLSGYRNPNKGIHCSFSPANSVHHLTSDGCSNTATLVSESLECKVIYQLSAPLGSFSDCLFTPQYKGFRPGCLESYRAVANITVYQRHFVEMELTDHQVVKLAALEFGEEYMCHGKCPPKSEL</sequence>
<organism evidence="2 4">
    <name type="scientific">Aplysia californica</name>
    <name type="common">California sea hare</name>
    <dbReference type="NCBI Taxonomy" id="6500"/>
    <lineage>
        <taxon>Eukaryota</taxon>
        <taxon>Metazoa</taxon>
        <taxon>Spiralia</taxon>
        <taxon>Lophotrochozoa</taxon>
        <taxon>Mollusca</taxon>
        <taxon>Gastropoda</taxon>
        <taxon>Heterobranchia</taxon>
        <taxon>Euthyneura</taxon>
        <taxon>Tectipleura</taxon>
        <taxon>Aplysiida</taxon>
        <taxon>Aplysioidea</taxon>
        <taxon>Aplysiidae</taxon>
        <taxon>Aplysia</taxon>
    </lineage>
</organism>
<name>A0ABM1W080_APLCA</name>
<dbReference type="PANTHER" id="PTHR35309">
    <property type="match status" value="1"/>
</dbReference>
<evidence type="ECO:0000313" key="2">
    <source>
        <dbReference type="Proteomes" id="UP000694888"/>
    </source>
</evidence>
<dbReference type="PANTHER" id="PTHR35309:SF4">
    <property type="entry name" value="TOCOPHEROL CYCLASE"/>
    <property type="match status" value="1"/>
</dbReference>
<dbReference type="Proteomes" id="UP000694888">
    <property type="component" value="Unplaced"/>
</dbReference>
<feature type="chain" id="PRO_5045023441" evidence="1">
    <location>
        <begin position="30"/>
        <end position="418"/>
    </location>
</feature>
<gene>
    <name evidence="3 4" type="primary">LOC101859266</name>
</gene>
<dbReference type="InterPro" id="IPR025893">
    <property type="entry name" value="Tocopherol_cyclase"/>
</dbReference>
<dbReference type="RefSeq" id="XP_005107479.1">
    <property type="nucleotide sequence ID" value="XM_005107422.3"/>
</dbReference>
<dbReference type="RefSeq" id="XP_035828073.1">
    <property type="nucleotide sequence ID" value="XM_035972180.1"/>
</dbReference>
<protein>
    <submittedName>
        <fullName evidence="3 4">Uncharacterized protein LOC101859266</fullName>
    </submittedName>
</protein>
<keyword evidence="1" id="KW-0732">Signal</keyword>
<feature type="signal peptide" evidence="1">
    <location>
        <begin position="1"/>
        <end position="29"/>
    </location>
</feature>